<dbReference type="GO" id="GO:0006508">
    <property type="term" value="P:proteolysis"/>
    <property type="evidence" value="ECO:0007669"/>
    <property type="project" value="UniProtKB-KW"/>
</dbReference>
<dbReference type="EMBL" id="MGFP01000023">
    <property type="protein sequence ID" value="OGM09450.1"/>
    <property type="molecule type" value="Genomic_DNA"/>
</dbReference>
<evidence type="ECO:0000256" key="2">
    <source>
        <dbReference type="ARBA" id="ARBA00022438"/>
    </source>
</evidence>
<keyword evidence="4 6" id="KW-0479">Metal-binding</keyword>
<keyword evidence="3 6" id="KW-0645">Protease</keyword>
<evidence type="ECO:0000256" key="6">
    <source>
        <dbReference type="RuleBase" id="RU003653"/>
    </source>
</evidence>
<comment type="similarity">
    <text evidence="6">Belongs to the peptidase M24A family.</text>
</comment>
<feature type="domain" description="Peptidase M24" evidence="7">
    <location>
        <begin position="17"/>
        <end position="245"/>
    </location>
</feature>
<evidence type="ECO:0000256" key="4">
    <source>
        <dbReference type="ARBA" id="ARBA00022723"/>
    </source>
</evidence>
<sequence>MAIDNQILIKSAEEIEIMTEGGEKLARVKSRLIHEIKIGGNTKDLDTLAENLIFKEGGKSSFKMVPGYRWTICININEGVVHGIPKKEIVFKTKDIISVDLGIYYKGFHTDTSFSLCLNGEGKTLQFLEVGKIALKNAIDKAIIGNRIYDISKAIEKTVVQKGYSPIKALVGHGIGKSLHEEPQIPCFAIGKREYSPIIKEGLVIAIEVMYALGKGDVNLLDDGWTIATSDGTISALFEDTVAITREGPRVLT</sequence>
<dbReference type="PANTHER" id="PTHR43330">
    <property type="entry name" value="METHIONINE AMINOPEPTIDASE"/>
    <property type="match status" value="1"/>
</dbReference>
<dbReference type="InterPro" id="IPR036005">
    <property type="entry name" value="Creatinase/aminopeptidase-like"/>
</dbReference>
<dbReference type="EC" id="3.4.11.18" evidence="6"/>
<comment type="cofactor">
    <cofactor evidence="6">
        <name>Co(2+)</name>
        <dbReference type="ChEBI" id="CHEBI:48828"/>
    </cofactor>
    <cofactor evidence="6">
        <name>Zn(2+)</name>
        <dbReference type="ChEBI" id="CHEBI:29105"/>
    </cofactor>
    <cofactor evidence="6">
        <name>Mn(2+)</name>
        <dbReference type="ChEBI" id="CHEBI:29035"/>
    </cofactor>
    <cofactor evidence="6">
        <name>Fe(2+)</name>
        <dbReference type="ChEBI" id="CHEBI:29033"/>
    </cofactor>
    <text evidence="6">Binds 2 divalent metal cations per subunit. Has a high-affinity and a low affinity metal-binding site. The true nature of the physiological cofactor is under debate. The enzyme is active with cobalt, zinc, manganese or divalent iron ions.</text>
</comment>
<evidence type="ECO:0000256" key="1">
    <source>
        <dbReference type="ARBA" id="ARBA00002521"/>
    </source>
</evidence>
<evidence type="ECO:0000313" key="9">
    <source>
        <dbReference type="Proteomes" id="UP000179219"/>
    </source>
</evidence>
<evidence type="ECO:0000313" key="8">
    <source>
        <dbReference type="EMBL" id="OGM09450.1"/>
    </source>
</evidence>
<dbReference type="Gene3D" id="3.90.230.10">
    <property type="entry name" value="Creatinase/methionine aminopeptidase superfamily"/>
    <property type="match status" value="1"/>
</dbReference>
<dbReference type="SUPFAM" id="SSF55920">
    <property type="entry name" value="Creatinase/aminopeptidase"/>
    <property type="match status" value="1"/>
</dbReference>
<dbReference type="Proteomes" id="UP000179219">
    <property type="component" value="Unassembled WGS sequence"/>
</dbReference>
<accession>A0A1F7X2X8</accession>
<keyword evidence="5" id="KW-0378">Hydrolase</keyword>
<dbReference type="NCBIfam" id="TIGR00500">
    <property type="entry name" value="met_pdase_I"/>
    <property type="match status" value="1"/>
</dbReference>
<dbReference type="PRINTS" id="PR00599">
    <property type="entry name" value="MAPEPTIDASE"/>
</dbReference>
<proteinExistence type="inferred from homology"/>
<dbReference type="InterPro" id="IPR001714">
    <property type="entry name" value="Pept_M24_MAP"/>
</dbReference>
<dbReference type="Pfam" id="PF00557">
    <property type="entry name" value="Peptidase_M24"/>
    <property type="match status" value="1"/>
</dbReference>
<evidence type="ECO:0000256" key="5">
    <source>
        <dbReference type="ARBA" id="ARBA00022801"/>
    </source>
</evidence>
<evidence type="ECO:0000259" key="7">
    <source>
        <dbReference type="Pfam" id="PF00557"/>
    </source>
</evidence>
<gene>
    <name evidence="8" type="ORF">A2159_00765</name>
</gene>
<dbReference type="InterPro" id="IPR002467">
    <property type="entry name" value="Pept_M24A_MAP1"/>
</dbReference>
<dbReference type="GO" id="GO:0004239">
    <property type="term" value="F:initiator methionyl aminopeptidase activity"/>
    <property type="evidence" value="ECO:0007669"/>
    <property type="project" value="UniProtKB-EC"/>
</dbReference>
<comment type="function">
    <text evidence="1">Removes the N-terminal methionine from nascent proteins. The N-terminal methionine is often cleaved when the second residue in the primary sequence is small and uncharged (Met-Ala-, Cys, Gly, Pro, Ser, Thr, or Val). Requires deformylation of the N(alpha)-formylated initiator methionine before it can be hydrolyzed.</text>
</comment>
<comment type="caution">
    <text evidence="8">The sequence shown here is derived from an EMBL/GenBank/DDBJ whole genome shotgun (WGS) entry which is preliminary data.</text>
</comment>
<keyword evidence="2 6" id="KW-0031">Aminopeptidase</keyword>
<dbReference type="PANTHER" id="PTHR43330:SF27">
    <property type="entry name" value="METHIONINE AMINOPEPTIDASE"/>
    <property type="match status" value="1"/>
</dbReference>
<protein>
    <recommendedName>
        <fullName evidence="6">Methionine aminopeptidase</fullName>
        <ecNumber evidence="6">3.4.11.18</ecNumber>
    </recommendedName>
</protein>
<dbReference type="GO" id="GO:0070006">
    <property type="term" value="F:metalloaminopeptidase activity"/>
    <property type="evidence" value="ECO:0007669"/>
    <property type="project" value="InterPro"/>
</dbReference>
<dbReference type="GO" id="GO:0046872">
    <property type="term" value="F:metal ion binding"/>
    <property type="evidence" value="ECO:0007669"/>
    <property type="project" value="UniProtKB-KW"/>
</dbReference>
<comment type="catalytic activity">
    <reaction evidence="6">
        <text>Release of N-terminal amino acids, preferentially methionine, from peptides and arylamides.</text>
        <dbReference type="EC" id="3.4.11.18"/>
    </reaction>
</comment>
<dbReference type="InterPro" id="IPR000994">
    <property type="entry name" value="Pept_M24"/>
</dbReference>
<dbReference type="AlphaFoldDB" id="A0A1F7X2X8"/>
<evidence type="ECO:0000256" key="3">
    <source>
        <dbReference type="ARBA" id="ARBA00022670"/>
    </source>
</evidence>
<organism evidence="8 9">
    <name type="scientific">Candidatus Woesebacteria bacterium RBG_13_34_9</name>
    <dbReference type="NCBI Taxonomy" id="1802477"/>
    <lineage>
        <taxon>Bacteria</taxon>
        <taxon>Candidatus Woeseibacteriota</taxon>
    </lineage>
</organism>
<reference evidence="8 9" key="1">
    <citation type="journal article" date="2016" name="Nat. Commun.">
        <title>Thousands of microbial genomes shed light on interconnected biogeochemical processes in an aquifer system.</title>
        <authorList>
            <person name="Anantharaman K."/>
            <person name="Brown C.T."/>
            <person name="Hug L.A."/>
            <person name="Sharon I."/>
            <person name="Castelle C.J."/>
            <person name="Probst A.J."/>
            <person name="Thomas B.C."/>
            <person name="Singh A."/>
            <person name="Wilkins M.J."/>
            <person name="Karaoz U."/>
            <person name="Brodie E.L."/>
            <person name="Williams K.H."/>
            <person name="Hubbard S.S."/>
            <person name="Banfield J.F."/>
        </authorList>
    </citation>
    <scope>NUCLEOTIDE SEQUENCE [LARGE SCALE GENOMIC DNA]</scope>
</reference>
<dbReference type="GO" id="GO:0005829">
    <property type="term" value="C:cytosol"/>
    <property type="evidence" value="ECO:0007669"/>
    <property type="project" value="TreeGrafter"/>
</dbReference>
<name>A0A1F7X2X8_9BACT</name>